<dbReference type="Proteomes" id="UP000286268">
    <property type="component" value="Chromosome"/>
</dbReference>
<proteinExistence type="predicted"/>
<dbReference type="RefSeq" id="WP_128213715.1">
    <property type="nucleotide sequence ID" value="NZ_CP025746.1"/>
</dbReference>
<dbReference type="AlphaFoldDB" id="A0A3R5U6D3"/>
<evidence type="ECO:0000313" key="1">
    <source>
        <dbReference type="EMBL" id="QAA32982.1"/>
    </source>
</evidence>
<dbReference type="KEGG" id="cmah:C1I91_15790"/>
<sequence length="88" mass="10300">MILNKSIEMVAAFNKDGKVIPVRFRVFSEDESYTVFTVNKILRVDEAKSNMENVILFNCKSTINNIEKDIELKYIKDTCMWYLNKINA</sequence>
<dbReference type="OrthoDB" id="1707431at2"/>
<reference evidence="1 2" key="1">
    <citation type="submission" date="2018-01" db="EMBL/GenBank/DDBJ databases">
        <title>Genome Sequencing and Assembly of Anaerobacter polyendosporus strain CT4.</title>
        <authorList>
            <person name="Tachaapaikoon C."/>
            <person name="Sutheeworapong S."/>
            <person name="Jenjaroenpun P."/>
            <person name="Wongsurawat T."/>
            <person name="Nookeaw I."/>
            <person name="Cheawchanlertfa P."/>
            <person name="Kosugi A."/>
            <person name="Cheevadhanarak S."/>
            <person name="Ratanakhanokchai K."/>
        </authorList>
    </citation>
    <scope>NUCLEOTIDE SEQUENCE [LARGE SCALE GENOMIC DNA]</scope>
    <source>
        <strain evidence="1 2">CT4</strain>
    </source>
</reference>
<protein>
    <submittedName>
        <fullName evidence="1">Uncharacterized protein</fullName>
    </submittedName>
</protein>
<evidence type="ECO:0000313" key="2">
    <source>
        <dbReference type="Proteomes" id="UP000286268"/>
    </source>
</evidence>
<accession>A0A3R5U6D3</accession>
<gene>
    <name evidence="1" type="ORF">C1I91_15790</name>
</gene>
<organism evidence="1 2">
    <name type="scientific">Clostridium manihotivorum</name>
    <dbReference type="NCBI Taxonomy" id="2320868"/>
    <lineage>
        <taxon>Bacteria</taxon>
        <taxon>Bacillati</taxon>
        <taxon>Bacillota</taxon>
        <taxon>Clostridia</taxon>
        <taxon>Eubacteriales</taxon>
        <taxon>Clostridiaceae</taxon>
        <taxon>Clostridium</taxon>
    </lineage>
</organism>
<keyword evidence="2" id="KW-1185">Reference proteome</keyword>
<dbReference type="EMBL" id="CP025746">
    <property type="protein sequence ID" value="QAA32982.1"/>
    <property type="molecule type" value="Genomic_DNA"/>
</dbReference>
<name>A0A3R5U6D3_9CLOT</name>